<sequence length="175" mass="17902">MFRRLRATAPAGLVPLAWLFTLAAARGWISTRTVAIGLGVMATLLALFALLSAREMAQSRVLRAWLAVVVGGFFLTAVGLYAVTATQPQVARLAVAGWMLLPAMGLVFTGRFDAAYARVHTLGGFLAAAGTVAFLAAADIAALAGLTWEAVSTGGTVLVAVGQTAGILAATLGES</sequence>
<dbReference type="RefSeq" id="WP_152120340.1">
    <property type="nucleotide sequence ID" value="NZ_QJOW01000003.1"/>
</dbReference>
<evidence type="ECO:0000313" key="4">
    <source>
        <dbReference type="EMBL" id="KAB7517618.1"/>
    </source>
</evidence>
<dbReference type="OrthoDB" id="330871at2157"/>
<comment type="caution">
    <text evidence="2">The sequence shown here is derived from an EMBL/GenBank/DDBJ whole genome shotgun (WGS) entry which is preliminary data.</text>
</comment>
<accession>A0A5N5UCP9</accession>
<evidence type="ECO:0000313" key="7">
    <source>
        <dbReference type="Proteomes" id="UP000326865"/>
    </source>
</evidence>
<protein>
    <submittedName>
        <fullName evidence="2">Uncharacterized protein</fullName>
    </submittedName>
</protein>
<keyword evidence="1" id="KW-1133">Transmembrane helix</keyword>
<dbReference type="Proteomes" id="UP000326207">
    <property type="component" value="Unassembled WGS sequence"/>
</dbReference>
<dbReference type="EMBL" id="QMDY01000004">
    <property type="protein sequence ID" value="KAB7517618.1"/>
    <property type="molecule type" value="Genomic_DNA"/>
</dbReference>
<accession>A0A5N5UGL8</accession>
<accession>A0A5N5UBU2</accession>
<evidence type="ECO:0000313" key="5">
    <source>
        <dbReference type="Proteomes" id="UP000326207"/>
    </source>
</evidence>
<organism evidence="2 6">
    <name type="scientific">Halosegnis rubeus</name>
    <dbReference type="NCBI Taxonomy" id="2212850"/>
    <lineage>
        <taxon>Archaea</taxon>
        <taxon>Methanobacteriati</taxon>
        <taxon>Methanobacteriota</taxon>
        <taxon>Stenosarchaea group</taxon>
        <taxon>Halobacteria</taxon>
        <taxon>Halobacteriales</taxon>
        <taxon>Natronomonadaceae</taxon>
        <taxon>Halosegnis</taxon>
    </lineage>
</organism>
<gene>
    <name evidence="3" type="ORF">DM867_04535</name>
    <name evidence="2" type="ORF">DMP03_08920</name>
    <name evidence="4" type="ORF">DP108_08585</name>
</gene>
<feature type="transmembrane region" description="Helical" evidence="1">
    <location>
        <begin position="35"/>
        <end position="53"/>
    </location>
</feature>
<dbReference type="EMBL" id="QJOW01000003">
    <property type="protein sequence ID" value="KAB7515341.1"/>
    <property type="molecule type" value="Genomic_DNA"/>
</dbReference>
<dbReference type="EMBL" id="QKKZ01000001">
    <property type="protein sequence ID" value="KAB7516393.1"/>
    <property type="molecule type" value="Genomic_DNA"/>
</dbReference>
<dbReference type="AlphaFoldDB" id="A0A5N5UBU2"/>
<name>A0A5N5UBU2_9EURY</name>
<evidence type="ECO:0000313" key="2">
    <source>
        <dbReference type="EMBL" id="KAB7515341.1"/>
    </source>
</evidence>
<keyword evidence="1" id="KW-0472">Membrane</keyword>
<feature type="transmembrane region" description="Helical" evidence="1">
    <location>
        <begin position="90"/>
        <end position="110"/>
    </location>
</feature>
<feature type="transmembrane region" description="Helical" evidence="1">
    <location>
        <begin position="150"/>
        <end position="172"/>
    </location>
</feature>
<evidence type="ECO:0000256" key="1">
    <source>
        <dbReference type="SAM" id="Phobius"/>
    </source>
</evidence>
<proteinExistence type="predicted"/>
<dbReference type="Proteomes" id="UP000326865">
    <property type="component" value="Unassembled WGS sequence"/>
</dbReference>
<dbReference type="Proteomes" id="UP000326302">
    <property type="component" value="Unassembled WGS sequence"/>
</dbReference>
<keyword evidence="1" id="KW-0812">Transmembrane</keyword>
<feature type="transmembrane region" description="Helical" evidence="1">
    <location>
        <begin position="122"/>
        <end position="144"/>
    </location>
</feature>
<keyword evidence="7" id="KW-1185">Reference proteome</keyword>
<evidence type="ECO:0000313" key="6">
    <source>
        <dbReference type="Proteomes" id="UP000326302"/>
    </source>
</evidence>
<evidence type="ECO:0000313" key="3">
    <source>
        <dbReference type="EMBL" id="KAB7516393.1"/>
    </source>
</evidence>
<reference evidence="5 6" key="1">
    <citation type="submission" date="2019-10" db="EMBL/GenBank/DDBJ databases">
        <title>Unraveling microbial dark matter from salterns through culturing: the case of the genus Halosegnis.</title>
        <authorList>
            <person name="Duran-Viseras A."/>
            <person name="Andrei A.-S."/>
            <person name="Vera-Gargallo B."/>
            <person name="Ghai R."/>
            <person name="Sanchez-Porro C."/>
            <person name="Ventosa A."/>
        </authorList>
    </citation>
    <scope>NUCLEOTIDE SEQUENCE [LARGE SCALE GENOMIC DNA]</scope>
    <source>
        <strain evidence="2 6">F17-44</strain>
        <strain evidence="3 7">F18-79</strain>
        <strain evidence="4 5">F19-13</strain>
    </source>
</reference>
<feature type="transmembrane region" description="Helical" evidence="1">
    <location>
        <begin position="65"/>
        <end position="84"/>
    </location>
</feature>